<dbReference type="PIRSF" id="PIRSF000183">
    <property type="entry name" value="Alanine_dh"/>
    <property type="match status" value="1"/>
</dbReference>
<feature type="binding site" evidence="8">
    <location>
        <position position="203"/>
    </location>
    <ligand>
        <name>NAD(+)</name>
        <dbReference type="ChEBI" id="CHEBI:57540"/>
    </ligand>
</feature>
<dbReference type="InterPro" id="IPR036291">
    <property type="entry name" value="NAD(P)-bd_dom_sf"/>
</dbReference>
<dbReference type="FunFam" id="3.40.50.720:FF:000049">
    <property type="entry name" value="Alanine dehydrogenase"/>
    <property type="match status" value="1"/>
</dbReference>
<dbReference type="NCBIfam" id="TIGR00518">
    <property type="entry name" value="alaDH"/>
    <property type="match status" value="1"/>
</dbReference>
<feature type="active site" description="Proton donor/acceptor" evidence="6">
    <location>
        <position position="96"/>
    </location>
</feature>
<feature type="domain" description="Alanine dehydrogenase/pyridine nucleotide transhydrogenase NAD(H)-binding" evidence="9">
    <location>
        <begin position="149"/>
        <end position="297"/>
    </location>
</feature>
<feature type="domain" description="Alanine dehydrogenase/pyridine nucleotide transhydrogenase N-terminal" evidence="10">
    <location>
        <begin position="4"/>
        <end position="137"/>
    </location>
</feature>
<keyword evidence="3 5" id="KW-0560">Oxidoreductase</keyword>
<evidence type="ECO:0000256" key="1">
    <source>
        <dbReference type="ARBA" id="ARBA00005689"/>
    </source>
</evidence>
<gene>
    <name evidence="11" type="ORF">SAMN05216241_101287</name>
</gene>
<dbReference type="Pfam" id="PF05222">
    <property type="entry name" value="AlaDh_PNT_N"/>
    <property type="match status" value="1"/>
</dbReference>
<name>A0A1G7LKQ5_9PROT</name>
<dbReference type="EMBL" id="FNCE01000001">
    <property type="protein sequence ID" value="SDF50011.1"/>
    <property type="molecule type" value="Genomic_DNA"/>
</dbReference>
<dbReference type="SUPFAM" id="SSF51735">
    <property type="entry name" value="NAD(P)-binding Rossmann-fold domains"/>
    <property type="match status" value="1"/>
</dbReference>
<organism evidence="11 12">
    <name type="scientific">Limimonas halophila</name>
    <dbReference type="NCBI Taxonomy" id="1082479"/>
    <lineage>
        <taxon>Bacteria</taxon>
        <taxon>Pseudomonadati</taxon>
        <taxon>Pseudomonadota</taxon>
        <taxon>Alphaproteobacteria</taxon>
        <taxon>Rhodospirillales</taxon>
        <taxon>Rhodovibrionaceae</taxon>
        <taxon>Limimonas</taxon>
    </lineage>
</organism>
<dbReference type="AlphaFoldDB" id="A0A1G7LKQ5"/>
<dbReference type="RefSeq" id="WP_090018640.1">
    <property type="nucleotide sequence ID" value="NZ_FNCE01000001.1"/>
</dbReference>
<dbReference type="GO" id="GO:0000166">
    <property type="term" value="F:nucleotide binding"/>
    <property type="evidence" value="ECO:0007669"/>
    <property type="project" value="UniProtKB-KW"/>
</dbReference>
<keyword evidence="4 5" id="KW-0520">NAD</keyword>
<evidence type="ECO:0000259" key="9">
    <source>
        <dbReference type="SMART" id="SM01002"/>
    </source>
</evidence>
<feature type="binding site" evidence="8">
    <location>
        <begin position="239"/>
        <end position="240"/>
    </location>
    <ligand>
        <name>NAD(+)</name>
        <dbReference type="ChEBI" id="CHEBI:57540"/>
    </ligand>
</feature>
<evidence type="ECO:0000256" key="2">
    <source>
        <dbReference type="ARBA" id="ARBA00012897"/>
    </source>
</evidence>
<evidence type="ECO:0000256" key="7">
    <source>
        <dbReference type="PIRSR" id="PIRSR000183-2"/>
    </source>
</evidence>
<keyword evidence="8" id="KW-0547">Nucleotide-binding</keyword>
<dbReference type="GO" id="GO:0005886">
    <property type="term" value="C:plasma membrane"/>
    <property type="evidence" value="ECO:0007669"/>
    <property type="project" value="TreeGrafter"/>
</dbReference>
<evidence type="ECO:0000313" key="11">
    <source>
        <dbReference type="EMBL" id="SDF50011.1"/>
    </source>
</evidence>
<dbReference type="CDD" id="cd05305">
    <property type="entry name" value="L-AlaDH"/>
    <property type="match status" value="1"/>
</dbReference>
<feature type="active site" description="Proton donor/acceptor" evidence="6">
    <location>
        <position position="270"/>
    </location>
</feature>
<evidence type="ECO:0000256" key="8">
    <source>
        <dbReference type="PIRSR" id="PIRSR000183-3"/>
    </source>
</evidence>
<feature type="binding site" evidence="7">
    <location>
        <position position="75"/>
    </location>
    <ligand>
        <name>substrate</name>
    </ligand>
</feature>
<accession>A0A1G7LKQ5</accession>
<dbReference type="STRING" id="1082479.SAMN05216241_101287"/>
<dbReference type="InterPro" id="IPR007698">
    <property type="entry name" value="AlaDH/PNT_NAD(H)-bd"/>
</dbReference>
<feature type="binding site" evidence="7">
    <location>
        <position position="15"/>
    </location>
    <ligand>
        <name>substrate</name>
    </ligand>
</feature>
<dbReference type="Pfam" id="PF01262">
    <property type="entry name" value="AlaDh_PNT_C"/>
    <property type="match status" value="1"/>
</dbReference>
<comment type="similarity">
    <text evidence="1 5">Belongs to the AlaDH/PNT family.</text>
</comment>
<feature type="binding site" evidence="8">
    <location>
        <begin position="267"/>
        <end position="270"/>
    </location>
    <ligand>
        <name>NAD(+)</name>
        <dbReference type="ChEBI" id="CHEBI:57540"/>
    </ligand>
</feature>
<proteinExistence type="inferred from homology"/>
<dbReference type="GO" id="GO:0000286">
    <property type="term" value="F:alanine dehydrogenase activity"/>
    <property type="evidence" value="ECO:0007669"/>
    <property type="project" value="UniProtKB-UniRule"/>
</dbReference>
<evidence type="ECO:0000256" key="6">
    <source>
        <dbReference type="PIRSR" id="PIRSR000183-1"/>
    </source>
</evidence>
<feature type="binding site" evidence="8">
    <location>
        <position position="198"/>
    </location>
    <ligand>
        <name>NAD(+)</name>
        <dbReference type="ChEBI" id="CHEBI:57540"/>
    </ligand>
</feature>
<protein>
    <recommendedName>
        <fullName evidence="2 5">Alanine dehydrogenase</fullName>
        <ecNumber evidence="2 5">1.4.1.1</ecNumber>
    </recommendedName>
</protein>
<evidence type="ECO:0000313" key="12">
    <source>
        <dbReference type="Proteomes" id="UP000199415"/>
    </source>
</evidence>
<keyword evidence="12" id="KW-1185">Reference proteome</keyword>
<dbReference type="EC" id="1.4.1.1" evidence="2 5"/>
<reference evidence="11 12" key="1">
    <citation type="submission" date="2016-10" db="EMBL/GenBank/DDBJ databases">
        <authorList>
            <person name="de Groot N.N."/>
        </authorList>
    </citation>
    <scope>NUCLEOTIDE SEQUENCE [LARGE SCALE GENOMIC DNA]</scope>
    <source>
        <strain evidence="11 12">DSM 25584</strain>
    </source>
</reference>
<sequence length="376" mass="38881">MRIGTPREIKPEENRVGLVPASVRELTRRGHEVVIESGAGAGIGIGDEAYRAAGAKIAADADELFDNVELIVKVKEPQPVEVGRLTPRHTLFTFLHLAAEPALTRGLMDSGATGIALETVTDDHGALPLLAPMSEIAGSMGAQVAARCMEAHEGGRGLLMGGTPGTPPAQVTVIGGGMAGSNAAQVAMGMGAEVTILDTSLPRLRELRGTFGPHVKLIHATADTVEHQVTESDVVIGAVLVPGAAAPRLIDRSTLAKMRPGAVLVDIAIDQGGCFATSQPTTHAEPTYTVDGIVHYAVTNMPGAVPRTSAFALNAAMTPYVLALADKGPTAAMQADPGLAEGLNVHKGAVVNRAVARALDLPQHANPMLHDQREAA</sequence>
<dbReference type="PANTHER" id="PTHR42795:SF1">
    <property type="entry name" value="ALANINE DEHYDROGENASE"/>
    <property type="match status" value="1"/>
</dbReference>
<comment type="catalytic activity">
    <reaction evidence="5">
        <text>L-alanine + NAD(+) + H2O = pyruvate + NH4(+) + NADH + H(+)</text>
        <dbReference type="Rhea" id="RHEA:18405"/>
        <dbReference type="ChEBI" id="CHEBI:15361"/>
        <dbReference type="ChEBI" id="CHEBI:15377"/>
        <dbReference type="ChEBI" id="CHEBI:15378"/>
        <dbReference type="ChEBI" id="CHEBI:28938"/>
        <dbReference type="ChEBI" id="CHEBI:57540"/>
        <dbReference type="ChEBI" id="CHEBI:57945"/>
        <dbReference type="ChEBI" id="CHEBI:57972"/>
        <dbReference type="EC" id="1.4.1.1"/>
    </reaction>
</comment>
<dbReference type="SMART" id="SM01003">
    <property type="entry name" value="AlaDh_PNT_N"/>
    <property type="match status" value="1"/>
</dbReference>
<dbReference type="InterPro" id="IPR008143">
    <property type="entry name" value="Ala_DH/PNT_CS2"/>
</dbReference>
<dbReference type="PROSITE" id="PS00837">
    <property type="entry name" value="ALADH_PNT_2"/>
    <property type="match status" value="1"/>
</dbReference>
<feature type="binding site" evidence="8">
    <location>
        <begin position="298"/>
        <end position="301"/>
    </location>
    <ligand>
        <name>NAD(+)</name>
        <dbReference type="ChEBI" id="CHEBI:57540"/>
    </ligand>
</feature>
<dbReference type="Gene3D" id="3.40.50.720">
    <property type="entry name" value="NAD(P)-binding Rossmann-like Domain"/>
    <property type="match status" value="2"/>
</dbReference>
<dbReference type="PANTHER" id="PTHR42795">
    <property type="entry name" value="ALANINE DEHYDROGENASE"/>
    <property type="match status" value="1"/>
</dbReference>
<evidence type="ECO:0000259" key="10">
    <source>
        <dbReference type="SMART" id="SM01003"/>
    </source>
</evidence>
<dbReference type="Proteomes" id="UP000199415">
    <property type="component" value="Unassembled WGS sequence"/>
</dbReference>
<dbReference type="OrthoDB" id="9804592at2"/>
<dbReference type="SUPFAM" id="SSF52283">
    <property type="entry name" value="Formate/glycerate dehydrogenase catalytic domain-like"/>
    <property type="match status" value="1"/>
</dbReference>
<evidence type="ECO:0000256" key="4">
    <source>
        <dbReference type="ARBA" id="ARBA00023027"/>
    </source>
</evidence>
<dbReference type="InterPro" id="IPR008141">
    <property type="entry name" value="Ala_DH"/>
</dbReference>
<evidence type="ECO:0000256" key="3">
    <source>
        <dbReference type="ARBA" id="ARBA00023002"/>
    </source>
</evidence>
<dbReference type="SMART" id="SM01002">
    <property type="entry name" value="AlaDh_PNT_C"/>
    <property type="match status" value="1"/>
</dbReference>
<dbReference type="GO" id="GO:0042853">
    <property type="term" value="P:L-alanine catabolic process"/>
    <property type="evidence" value="ECO:0007669"/>
    <property type="project" value="InterPro"/>
</dbReference>
<feature type="binding site" evidence="8">
    <location>
        <position position="134"/>
    </location>
    <ligand>
        <name>NAD(+)</name>
        <dbReference type="ChEBI" id="CHEBI:57540"/>
    </ligand>
</feature>
<dbReference type="InterPro" id="IPR007886">
    <property type="entry name" value="AlaDH/PNT_N"/>
</dbReference>
<evidence type="ECO:0000256" key="5">
    <source>
        <dbReference type="PIRNR" id="PIRNR000183"/>
    </source>
</evidence>